<keyword evidence="6" id="KW-1185">Reference proteome</keyword>
<evidence type="ECO:0000256" key="1">
    <source>
        <dbReference type="ARBA" id="ARBA00004496"/>
    </source>
</evidence>
<keyword evidence="4" id="KW-0143">Chaperone</keyword>
<proteinExistence type="inferred from homology"/>
<accession>A0A7X6LZ23</accession>
<dbReference type="EMBL" id="JAAXPE010000016">
    <property type="protein sequence ID" value="NKY87249.1"/>
    <property type="molecule type" value="Genomic_DNA"/>
</dbReference>
<evidence type="ECO:0000313" key="6">
    <source>
        <dbReference type="Proteomes" id="UP000523447"/>
    </source>
</evidence>
<evidence type="ECO:0000313" key="5">
    <source>
        <dbReference type="EMBL" id="NKY87249.1"/>
    </source>
</evidence>
<dbReference type="Proteomes" id="UP000523447">
    <property type="component" value="Unassembled WGS sequence"/>
</dbReference>
<organism evidence="5 6">
    <name type="scientific">Nocardia veterana</name>
    <dbReference type="NCBI Taxonomy" id="132249"/>
    <lineage>
        <taxon>Bacteria</taxon>
        <taxon>Bacillati</taxon>
        <taxon>Actinomycetota</taxon>
        <taxon>Actinomycetes</taxon>
        <taxon>Mycobacteriales</taxon>
        <taxon>Nocardiaceae</taxon>
        <taxon>Nocardia</taxon>
    </lineage>
</organism>
<protein>
    <submittedName>
        <fullName evidence="5">ESX secretion-associated protein EspG</fullName>
    </submittedName>
</protein>
<name>A0A7X6LZ23_9NOCA</name>
<gene>
    <name evidence="5" type="ORF">HGA07_16615</name>
</gene>
<reference evidence="5 6" key="1">
    <citation type="submission" date="2020-04" db="EMBL/GenBank/DDBJ databases">
        <title>MicrobeNet Type strains.</title>
        <authorList>
            <person name="Nicholson A.C."/>
        </authorList>
    </citation>
    <scope>NUCLEOTIDE SEQUENCE [LARGE SCALE GENOMIC DNA]</scope>
    <source>
        <strain evidence="5 6">DSM 44445</strain>
    </source>
</reference>
<sequence length="260" mass="28282">MLRTVVGIDSYPPVLALMPNIYLVEDRKRVHEVVGAQLAEVGVLVDGRVHPTVAHWLHCLNRPDMEMAARILDTGLDGEARGLLRISFVRAGADHVLALRNDDHVVLQTVFQQGRELDNLAAVLISALGSVAALEFEPMSATFEQLNEVPADPVERRAALVELGAQPRTAAALTRALDQVVRRAEVQVIEHHDGGSVVPEVALSILDTLSGRVVVTPSRAMDGEMWSTYLPGDDAAIQRGVSALIDLLPARSWFETSRTD</sequence>
<comment type="caution">
    <text evidence="5">The sequence shown here is derived from an EMBL/GenBank/DDBJ whole genome shotgun (WGS) entry which is preliminary data.</text>
</comment>
<evidence type="ECO:0000256" key="2">
    <source>
        <dbReference type="ARBA" id="ARBA00006411"/>
    </source>
</evidence>
<evidence type="ECO:0000256" key="3">
    <source>
        <dbReference type="ARBA" id="ARBA00022490"/>
    </source>
</evidence>
<dbReference type="Pfam" id="PF14011">
    <property type="entry name" value="ESX-1_EspG"/>
    <property type="match status" value="1"/>
</dbReference>
<comment type="similarity">
    <text evidence="2">Belongs to the EspG family.</text>
</comment>
<comment type="subcellular location">
    <subcellularLocation>
        <location evidence="1">Cytoplasm</location>
    </subcellularLocation>
</comment>
<dbReference type="InterPro" id="IPR025734">
    <property type="entry name" value="EspG"/>
</dbReference>
<dbReference type="AlphaFoldDB" id="A0A7X6LZ23"/>
<evidence type="ECO:0000256" key="4">
    <source>
        <dbReference type="ARBA" id="ARBA00023186"/>
    </source>
</evidence>
<keyword evidence="3" id="KW-0963">Cytoplasm</keyword>